<dbReference type="Pfam" id="PF00956">
    <property type="entry name" value="NAP"/>
    <property type="match status" value="1"/>
</dbReference>
<dbReference type="AlphaFoldDB" id="A0A452EK67"/>
<reference evidence="4 5" key="1">
    <citation type="submission" date="2016-04" db="EMBL/GenBank/DDBJ databases">
        <title>Polished mammalian reference genomes with single-molecule sequencing and chromosome conformation capture applied to the Capra hircus genome.</title>
        <authorList>
            <person name="Bickhart D.M."/>
            <person name="Koren S."/>
            <person name="Rosen B."/>
            <person name="Hastie A."/>
            <person name="Liachko I."/>
            <person name="Sullivan S.T."/>
            <person name="Burton J."/>
            <person name="Sayre B.L."/>
            <person name="Huson H.J."/>
            <person name="Lee J."/>
            <person name="Lam E."/>
            <person name="Kelley C.M."/>
            <person name="Hutchison J.L."/>
            <person name="Zhou Y."/>
            <person name="Sun J."/>
            <person name="Crisa A."/>
            <person name="Schwartz J.C."/>
            <person name="Hammond J.A."/>
            <person name="Schroeder S.G."/>
            <person name="Liu G.E."/>
            <person name="Dunham M."/>
            <person name="Shendure J."/>
            <person name="Sonstegard T.S."/>
            <person name="Phillippy A.M."/>
            <person name="Van Tassell C.P."/>
            <person name="Smith T.P."/>
        </authorList>
    </citation>
    <scope>NUCLEOTIDE SEQUENCE [LARGE SCALE GENOMIC DNA]</scope>
</reference>
<evidence type="ECO:0000313" key="4">
    <source>
        <dbReference type="Ensembl" id="ENSCHIP00000012431.1"/>
    </source>
</evidence>
<sequence>FLAFFPSMAPKHQSSLTPQAKKPKKVRPTPASRPGKASGSSNLPKEEKEQQEATVRTDEVQNEIDRLNEQKYNKLCQPFFQKRLELIAKIPDLGVTTIFNHPHVSALLEEEDEEVLHYLTRVEVIEFEDIKSGYRIDFYFDENPYFENKILFKEFHLNESGEPSSNRTQNKASFLTWFTDHSDSGTDELGEVIKDDIWPNPLQCYLVPDMDDEERQREEDGNDNEEEEGLEDIDEEGDKDEGEEDEDDDD</sequence>
<dbReference type="Proteomes" id="UP000291000">
    <property type="component" value="Chromosome 6"/>
</dbReference>
<dbReference type="Gene3D" id="3.30.1120.90">
    <property type="entry name" value="Nucleosome assembly protein"/>
    <property type="match status" value="2"/>
</dbReference>
<feature type="region of interest" description="Disordered" evidence="3">
    <location>
        <begin position="203"/>
        <end position="250"/>
    </location>
</feature>
<organism evidence="4 5">
    <name type="scientific">Capra hircus</name>
    <name type="common">Goat</name>
    <dbReference type="NCBI Taxonomy" id="9925"/>
    <lineage>
        <taxon>Eukaryota</taxon>
        <taxon>Metazoa</taxon>
        <taxon>Chordata</taxon>
        <taxon>Craniata</taxon>
        <taxon>Vertebrata</taxon>
        <taxon>Euteleostomi</taxon>
        <taxon>Mammalia</taxon>
        <taxon>Eutheria</taxon>
        <taxon>Laurasiatheria</taxon>
        <taxon>Artiodactyla</taxon>
        <taxon>Ruminantia</taxon>
        <taxon>Pecora</taxon>
        <taxon>Bovidae</taxon>
        <taxon>Caprinae</taxon>
        <taxon>Capra</taxon>
    </lineage>
</organism>
<feature type="region of interest" description="Disordered" evidence="3">
    <location>
        <begin position="1"/>
        <end position="61"/>
    </location>
</feature>
<feature type="compositionally biased region" description="Basic and acidic residues" evidence="3">
    <location>
        <begin position="44"/>
        <end position="61"/>
    </location>
</feature>
<dbReference type="EMBL" id="LWLT01000006">
    <property type="status" value="NOT_ANNOTATED_CDS"/>
    <property type="molecule type" value="Genomic_DNA"/>
</dbReference>
<reference evidence="4" key="2">
    <citation type="submission" date="2025-08" db="UniProtKB">
        <authorList>
            <consortium name="Ensembl"/>
        </authorList>
    </citation>
    <scope>IDENTIFICATION</scope>
</reference>
<reference evidence="4" key="3">
    <citation type="submission" date="2025-09" db="UniProtKB">
        <authorList>
            <consortium name="Ensembl"/>
        </authorList>
    </citation>
    <scope>IDENTIFICATION</scope>
</reference>
<comment type="similarity">
    <text evidence="1 2">Belongs to the nucleosome assembly protein (NAP) family.</text>
</comment>
<keyword evidence="5" id="KW-1185">Reference proteome</keyword>
<name>A0A452EK67_CAPHI</name>
<dbReference type="InterPro" id="IPR002164">
    <property type="entry name" value="NAP_family"/>
</dbReference>
<dbReference type="PANTHER" id="PTHR11875">
    <property type="entry name" value="TESTIS-SPECIFIC Y-ENCODED PROTEIN"/>
    <property type="match status" value="1"/>
</dbReference>
<dbReference type="OMA" id="PLNHEGE"/>
<dbReference type="Gene3D" id="1.20.5.1500">
    <property type="match status" value="1"/>
</dbReference>
<evidence type="ECO:0008006" key="6">
    <source>
        <dbReference type="Google" id="ProtNLM"/>
    </source>
</evidence>
<dbReference type="Ensembl" id="ENSCHIT00000020221.1">
    <property type="protein sequence ID" value="ENSCHIP00000012431.1"/>
    <property type="gene ID" value="ENSCHIG00000014191.1"/>
</dbReference>
<dbReference type="SUPFAM" id="SSF143113">
    <property type="entry name" value="NAP-like"/>
    <property type="match status" value="1"/>
</dbReference>
<evidence type="ECO:0000256" key="3">
    <source>
        <dbReference type="SAM" id="MobiDB-lite"/>
    </source>
</evidence>
<evidence type="ECO:0000313" key="5">
    <source>
        <dbReference type="Proteomes" id="UP000291000"/>
    </source>
</evidence>
<dbReference type="STRING" id="9925.ENSCHIP00000012431"/>
<feature type="compositionally biased region" description="Acidic residues" evidence="3">
    <location>
        <begin position="220"/>
        <end position="250"/>
    </location>
</feature>
<dbReference type="GO" id="GO:0005634">
    <property type="term" value="C:nucleus"/>
    <property type="evidence" value="ECO:0007669"/>
    <property type="project" value="InterPro"/>
</dbReference>
<evidence type="ECO:0000256" key="1">
    <source>
        <dbReference type="ARBA" id="ARBA00009947"/>
    </source>
</evidence>
<evidence type="ECO:0000256" key="2">
    <source>
        <dbReference type="RuleBase" id="RU003876"/>
    </source>
</evidence>
<proteinExistence type="inferred from homology"/>
<dbReference type="GO" id="GO:0006334">
    <property type="term" value="P:nucleosome assembly"/>
    <property type="evidence" value="ECO:0007669"/>
    <property type="project" value="InterPro"/>
</dbReference>
<accession>A0A452EK67</accession>
<dbReference type="InterPro" id="IPR037231">
    <property type="entry name" value="NAP-like_sf"/>
</dbReference>
<dbReference type="GeneTree" id="ENSGT00940000154891"/>
<protein>
    <recommendedName>
        <fullName evidence="6">SET nuclear proto-oncogene</fullName>
    </recommendedName>
</protein>